<dbReference type="Proteomes" id="UP000237438">
    <property type="component" value="Unassembled WGS sequence"/>
</dbReference>
<proteinExistence type="inferred from homology"/>
<comment type="domain">
    <text evidence="8">The Q motif is unique to and characteristic of the DEAD box family of RNA helicases and controls ATP binding and hydrolysis.</text>
</comment>
<protein>
    <recommendedName>
        <fullName evidence="8">ATP-dependent RNA helicase</fullName>
        <ecNumber evidence="8">3.6.4.13</ecNumber>
    </recommendedName>
</protein>
<accession>A0A2S4PWW1</accession>
<evidence type="ECO:0000256" key="8">
    <source>
        <dbReference type="RuleBase" id="RU365068"/>
    </source>
</evidence>
<dbReference type="PROSITE" id="PS00039">
    <property type="entry name" value="DEAD_ATP_HELICASE"/>
    <property type="match status" value="1"/>
</dbReference>
<feature type="domain" description="Helicase ATP-binding" evidence="9">
    <location>
        <begin position="117"/>
        <end position="298"/>
    </location>
</feature>
<dbReference type="Pfam" id="PF00270">
    <property type="entry name" value="DEAD"/>
    <property type="match status" value="1"/>
</dbReference>
<comment type="similarity">
    <text evidence="7">Belongs to the DEAD box helicase family.</text>
</comment>
<keyword evidence="12" id="KW-1185">Reference proteome</keyword>
<evidence type="ECO:0000256" key="7">
    <source>
        <dbReference type="RuleBase" id="RU000492"/>
    </source>
</evidence>
<dbReference type="CDD" id="cd18787">
    <property type="entry name" value="SF2_C_DEAD"/>
    <property type="match status" value="1"/>
</dbReference>
<dbReference type="SUPFAM" id="SSF52540">
    <property type="entry name" value="P-loop containing nucleoside triphosphate hydrolases"/>
    <property type="match status" value="1"/>
</dbReference>
<evidence type="ECO:0000313" key="12">
    <source>
        <dbReference type="Proteomes" id="UP000237438"/>
    </source>
</evidence>
<dbReference type="SMART" id="SM00490">
    <property type="entry name" value="HELICc"/>
    <property type="match status" value="1"/>
</dbReference>
<keyword evidence="5 8" id="KW-0694">RNA-binding</keyword>
<sequence length="574" mass="64322">MATITQLCRRCLLIRQIAYFALPKFKECSYRNRLIREKNILLNGNGQNLIRIHSTSRGFGTVSFKASKLSLESDKPSDCTTFQDLGNENRLHPKLVKTLSDDLKFNTMMPIQKATIRDLIDDRANCLAQAKTGTGKTIAFLLPAIQTLVTKDPSPGKHISLLVLSPTRELALQIAEEAKGLLQRFFQYKVRVCIGGTNKEKEQKDIIKNCDILIATPGRLLDHLSEPRFIEKFQALDTLVLDEADRLLDMGFMKDIERIISYLPDKVSSKRQAMLFSATQTPRVSKVADLVLGKDYKFISTIPVGEKLTHERVIQKLITVPKFSDLAPALFANIQREVQLRGSGVFKTIVFAPTAALADFYGHILQSVSGIPNVSVLHSRASQKKRNRIIAQFREAKTGVLVATDVVARGIDIPAVTDVIQVGLPMNKEAYIHRLGRTARAGTEGGGMFFLTEAEKFFPSKSLADIKFLECQPDLSLSEEVLQIAANMEEEKFKKIYQSWIGYYRTHIKEMGWTAQYLVVEANKFAKEGLRAPEIPMLTKDTIAKMGLRGMNGFNIKPKKARNTNKTIIESDAT</sequence>
<feature type="domain" description="Helicase C-terminal" evidence="10">
    <location>
        <begin position="326"/>
        <end position="512"/>
    </location>
</feature>
<dbReference type="InterPro" id="IPR014001">
    <property type="entry name" value="Helicase_ATP-bd"/>
</dbReference>
<reference evidence="11 12" key="1">
    <citation type="submission" date="2017-10" db="EMBL/GenBank/DDBJ databases">
        <title>Development of genomic resources for the powdery mildew, Erysiphe pulchra.</title>
        <authorList>
            <person name="Wadl P.A."/>
            <person name="Mack B.M."/>
            <person name="Moore G."/>
            <person name="Beltz S.B."/>
        </authorList>
    </citation>
    <scope>NUCLEOTIDE SEQUENCE [LARGE SCALE GENOMIC DNA]</scope>
    <source>
        <strain evidence="11">Cflorida</strain>
    </source>
</reference>
<dbReference type="Pfam" id="PF00271">
    <property type="entry name" value="Helicase_C"/>
    <property type="match status" value="1"/>
</dbReference>
<evidence type="ECO:0000313" key="11">
    <source>
        <dbReference type="EMBL" id="POS86539.1"/>
    </source>
</evidence>
<keyword evidence="4 7" id="KW-0067">ATP-binding</keyword>
<comment type="caution">
    <text evidence="11">The sequence shown here is derived from an EMBL/GenBank/DDBJ whole genome shotgun (WGS) entry which is preliminary data.</text>
</comment>
<keyword evidence="6" id="KW-0539">Nucleus</keyword>
<comment type="catalytic activity">
    <reaction evidence="8">
        <text>ATP + H2O = ADP + phosphate + H(+)</text>
        <dbReference type="Rhea" id="RHEA:13065"/>
        <dbReference type="ChEBI" id="CHEBI:15377"/>
        <dbReference type="ChEBI" id="CHEBI:15378"/>
        <dbReference type="ChEBI" id="CHEBI:30616"/>
        <dbReference type="ChEBI" id="CHEBI:43474"/>
        <dbReference type="ChEBI" id="CHEBI:456216"/>
        <dbReference type="EC" id="3.6.4.13"/>
    </reaction>
</comment>
<dbReference type="GO" id="GO:0003724">
    <property type="term" value="F:RNA helicase activity"/>
    <property type="evidence" value="ECO:0007669"/>
    <property type="project" value="UniProtKB-EC"/>
</dbReference>
<evidence type="ECO:0000256" key="2">
    <source>
        <dbReference type="ARBA" id="ARBA00022801"/>
    </source>
</evidence>
<dbReference type="GO" id="GO:0003723">
    <property type="term" value="F:RNA binding"/>
    <property type="evidence" value="ECO:0007669"/>
    <property type="project" value="UniProtKB-UniRule"/>
</dbReference>
<gene>
    <name evidence="11" type="ORF">EPUL_001238</name>
</gene>
<dbReference type="PANTHER" id="PTHR24031">
    <property type="entry name" value="RNA HELICASE"/>
    <property type="match status" value="1"/>
</dbReference>
<keyword evidence="1 7" id="KW-0547">Nucleotide-binding</keyword>
<evidence type="ECO:0000256" key="6">
    <source>
        <dbReference type="ARBA" id="ARBA00023242"/>
    </source>
</evidence>
<dbReference type="InterPro" id="IPR001650">
    <property type="entry name" value="Helicase_C-like"/>
</dbReference>
<evidence type="ECO:0000256" key="4">
    <source>
        <dbReference type="ARBA" id="ARBA00022840"/>
    </source>
</evidence>
<dbReference type="Gene3D" id="3.40.50.300">
    <property type="entry name" value="P-loop containing nucleotide triphosphate hydrolases"/>
    <property type="match status" value="2"/>
</dbReference>
<dbReference type="AlphaFoldDB" id="A0A2S4PWW1"/>
<dbReference type="PROSITE" id="PS51192">
    <property type="entry name" value="HELICASE_ATP_BIND_1"/>
    <property type="match status" value="1"/>
</dbReference>
<comment type="function">
    <text evidence="8">RNA helicase.</text>
</comment>
<keyword evidence="2 7" id="KW-0378">Hydrolase</keyword>
<evidence type="ECO:0000259" key="10">
    <source>
        <dbReference type="PROSITE" id="PS51194"/>
    </source>
</evidence>
<dbReference type="EMBL" id="PEDP01000309">
    <property type="protein sequence ID" value="POS86539.1"/>
    <property type="molecule type" value="Genomic_DNA"/>
</dbReference>
<dbReference type="GO" id="GO:0005524">
    <property type="term" value="F:ATP binding"/>
    <property type="evidence" value="ECO:0007669"/>
    <property type="project" value="UniProtKB-UniRule"/>
</dbReference>
<dbReference type="OrthoDB" id="193716at2759"/>
<dbReference type="InterPro" id="IPR000629">
    <property type="entry name" value="RNA-helicase_DEAD-box_CS"/>
</dbReference>
<dbReference type="InterPro" id="IPR011545">
    <property type="entry name" value="DEAD/DEAH_box_helicase_dom"/>
</dbReference>
<evidence type="ECO:0000256" key="5">
    <source>
        <dbReference type="ARBA" id="ARBA00022884"/>
    </source>
</evidence>
<dbReference type="InterPro" id="IPR027417">
    <property type="entry name" value="P-loop_NTPase"/>
</dbReference>
<dbReference type="SMART" id="SM00487">
    <property type="entry name" value="DEXDc"/>
    <property type="match status" value="1"/>
</dbReference>
<dbReference type="CDD" id="cd17964">
    <property type="entry name" value="DEADc_MSS116"/>
    <property type="match status" value="1"/>
</dbReference>
<evidence type="ECO:0000259" key="9">
    <source>
        <dbReference type="PROSITE" id="PS51192"/>
    </source>
</evidence>
<dbReference type="PROSITE" id="PS51194">
    <property type="entry name" value="HELICASE_CTER"/>
    <property type="match status" value="1"/>
</dbReference>
<keyword evidence="3 7" id="KW-0347">Helicase</keyword>
<dbReference type="GO" id="GO:0016787">
    <property type="term" value="F:hydrolase activity"/>
    <property type="evidence" value="ECO:0007669"/>
    <property type="project" value="UniProtKB-KW"/>
</dbReference>
<dbReference type="EC" id="3.6.4.13" evidence="8"/>
<evidence type="ECO:0000256" key="1">
    <source>
        <dbReference type="ARBA" id="ARBA00022741"/>
    </source>
</evidence>
<organism evidence="11 12">
    <name type="scientific">Erysiphe pulchra</name>
    <dbReference type="NCBI Taxonomy" id="225359"/>
    <lineage>
        <taxon>Eukaryota</taxon>
        <taxon>Fungi</taxon>
        <taxon>Dikarya</taxon>
        <taxon>Ascomycota</taxon>
        <taxon>Pezizomycotina</taxon>
        <taxon>Leotiomycetes</taxon>
        <taxon>Erysiphales</taxon>
        <taxon>Erysiphaceae</taxon>
        <taxon>Erysiphe</taxon>
    </lineage>
</organism>
<name>A0A2S4PWW1_9PEZI</name>
<evidence type="ECO:0000256" key="3">
    <source>
        <dbReference type="ARBA" id="ARBA00022806"/>
    </source>
</evidence>
<dbReference type="STRING" id="225359.A0A2S4PWW1"/>